<reference evidence="7" key="2">
    <citation type="submission" date="2020-01" db="EMBL/GenBank/DDBJ databases">
        <authorList>
            <person name="Korhonen P.K.K."/>
            <person name="Guangxu M.G."/>
            <person name="Wang T.W."/>
            <person name="Stroehlein A.J.S."/>
            <person name="Young N.D."/>
            <person name="Ang C.-S.A."/>
            <person name="Fernando D.W.F."/>
            <person name="Lu H.L."/>
            <person name="Taylor S.T."/>
            <person name="Ehtesham M.E.M."/>
            <person name="Najaraj S.H.N."/>
            <person name="Harsha G.H.G."/>
            <person name="Madugundu A.M."/>
            <person name="Renuse S.R."/>
            <person name="Holt D.H."/>
            <person name="Pandey A.P."/>
            <person name="Papenfuss A.P."/>
            <person name="Gasser R.B.G."/>
            <person name="Fischer K.F."/>
        </authorList>
    </citation>
    <scope>NUCLEOTIDE SEQUENCE</scope>
    <source>
        <strain evidence="7">SSS_KF_BRIS2020</strain>
    </source>
</reference>
<keyword evidence="5" id="KW-0472">Membrane</keyword>
<dbReference type="InterPro" id="IPR042494">
    <property type="entry name" value="RNF103"/>
</dbReference>
<reference evidence="9" key="1">
    <citation type="journal article" date="2020" name="PLoS Negl. Trop. Dis.">
        <title>High-quality nuclear genome for Sarcoptes scabiei-A critical resource for a neglected parasite.</title>
        <authorList>
            <person name="Korhonen P.K."/>
            <person name="Gasser R.B."/>
            <person name="Ma G."/>
            <person name="Wang T."/>
            <person name="Stroehlein A.J."/>
            <person name="Young N.D."/>
            <person name="Ang C.S."/>
            <person name="Fernando D.D."/>
            <person name="Lu H.C."/>
            <person name="Taylor S."/>
            <person name="Reynolds S.L."/>
            <person name="Mofiz E."/>
            <person name="Najaraj S.H."/>
            <person name="Gowda H."/>
            <person name="Madugundu A."/>
            <person name="Renuse S."/>
            <person name="Holt D."/>
            <person name="Pandey A."/>
            <person name="Papenfuss A.T."/>
            <person name="Fischer K."/>
        </authorList>
    </citation>
    <scope>NUCLEOTIDE SEQUENCE [LARGE SCALE GENOMIC DNA]</scope>
</reference>
<evidence type="ECO:0000256" key="5">
    <source>
        <dbReference type="SAM" id="Phobius"/>
    </source>
</evidence>
<sequence>MFKRLCVLIIFLLIYLILSYLIVNTWNYWNHNGCNVKNYEKYTKNPKQNERNNHCDITNTNDDEDYEFDRIENSDHQDLVVNGDDNHPISKPIDQPQYFYLGLLILNLTITLEFLWIRSGSFDFEIKKFFQTLLDPNVFYVSIFYILQSSPIIKNRFAQSSLGSLKHLNEIIQKFSFDQPLPIERFFLTFGLTSAIIFYIRNRLHWFDDIESDETSIAFEQSSQILKCLSRFLNLLSIVLFRKTRRNPRRTFTSNELDSDFDIYYDILNDDDDDDDVNYEDRNEIDYTFDVDEDLDRMLIERLFAVPNLWLHTDLISNEYIQNLPIWNHHESIFAIDCNRNSIVSTESSGHSSLSSDDDLLESPDELERSDTQSKFLRQKKYFIKTTKKLSLKKFTSEKFIDNQCSCDRDDKMPPSTSKTEQFLQNIIVPSIITNRIKNSMSEKKVMRKRKLIATQKRKISSETNLSSKSISRPFNMIEMNDCTICLDQYQNDQLIMGLPCGHNYHRDCIGEWLTRGNHCCPICRWPSYRFEHSRQKFAKLPS</sequence>
<dbReference type="InterPro" id="IPR013083">
    <property type="entry name" value="Znf_RING/FYVE/PHD"/>
</dbReference>
<dbReference type="OrthoDB" id="6516646at2759"/>
<evidence type="ECO:0000313" key="7">
    <source>
        <dbReference type="EMBL" id="KAF7496517.1"/>
    </source>
</evidence>
<gene>
    <name evidence="7" type="ORF">SSS_7053</name>
</gene>
<dbReference type="EMBL" id="WVUK01000005">
    <property type="protein sequence ID" value="KAF7496517.1"/>
    <property type="molecule type" value="Genomic_DNA"/>
</dbReference>
<keyword evidence="1 3" id="KW-0863">Zinc-finger</keyword>
<feature type="region of interest" description="Disordered" evidence="4">
    <location>
        <begin position="347"/>
        <end position="367"/>
    </location>
</feature>
<dbReference type="PANTHER" id="PTHR15302:SF0">
    <property type="entry name" value="E3 UBIQUITIN-PROTEIN LIGASE RNF103"/>
    <property type="match status" value="1"/>
</dbReference>
<dbReference type="GO" id="GO:0036503">
    <property type="term" value="P:ERAD pathway"/>
    <property type="evidence" value="ECO:0007669"/>
    <property type="project" value="TreeGrafter"/>
</dbReference>
<organism evidence="7">
    <name type="scientific">Sarcoptes scabiei</name>
    <name type="common">Itch mite</name>
    <name type="synonym">Acarus scabiei</name>
    <dbReference type="NCBI Taxonomy" id="52283"/>
    <lineage>
        <taxon>Eukaryota</taxon>
        <taxon>Metazoa</taxon>
        <taxon>Ecdysozoa</taxon>
        <taxon>Arthropoda</taxon>
        <taxon>Chelicerata</taxon>
        <taxon>Arachnida</taxon>
        <taxon>Acari</taxon>
        <taxon>Acariformes</taxon>
        <taxon>Sarcoptiformes</taxon>
        <taxon>Astigmata</taxon>
        <taxon>Psoroptidia</taxon>
        <taxon>Sarcoptoidea</taxon>
        <taxon>Sarcoptidae</taxon>
        <taxon>Sarcoptinae</taxon>
        <taxon>Sarcoptes</taxon>
    </lineage>
</organism>
<evidence type="ECO:0000256" key="2">
    <source>
        <dbReference type="ARBA" id="ARBA00022833"/>
    </source>
</evidence>
<dbReference type="SMART" id="SM00184">
    <property type="entry name" value="RING"/>
    <property type="match status" value="1"/>
</dbReference>
<dbReference type="GO" id="GO:0004842">
    <property type="term" value="F:ubiquitin-protein transferase activity"/>
    <property type="evidence" value="ECO:0007669"/>
    <property type="project" value="InterPro"/>
</dbReference>
<dbReference type="EnsemblMetazoa" id="SSS_7053s_mrna">
    <property type="protein sequence ID" value="KAF7496517.1"/>
    <property type="gene ID" value="SSS_7053"/>
</dbReference>
<dbReference type="Gene3D" id="3.30.40.10">
    <property type="entry name" value="Zinc/RING finger domain, C3HC4 (zinc finger)"/>
    <property type="match status" value="1"/>
</dbReference>
<evidence type="ECO:0000313" key="8">
    <source>
        <dbReference type="EnsemblMetazoa" id="KAF7496517.1"/>
    </source>
</evidence>
<dbReference type="CDD" id="cd16473">
    <property type="entry name" value="RING-H2_RNF103"/>
    <property type="match status" value="1"/>
</dbReference>
<keyword evidence="2" id="KW-0862">Zinc</keyword>
<keyword evidence="5" id="KW-0812">Transmembrane</keyword>
<name>A0A834RGP7_SARSC</name>
<dbReference type="GO" id="GO:0016567">
    <property type="term" value="P:protein ubiquitination"/>
    <property type="evidence" value="ECO:0007669"/>
    <property type="project" value="InterPro"/>
</dbReference>
<evidence type="ECO:0000256" key="3">
    <source>
        <dbReference type="PROSITE-ProRule" id="PRU00175"/>
    </source>
</evidence>
<feature type="transmembrane region" description="Helical" evidence="5">
    <location>
        <begin position="98"/>
        <end position="117"/>
    </location>
</feature>
<reference evidence="8" key="3">
    <citation type="submission" date="2022-06" db="UniProtKB">
        <authorList>
            <consortium name="EnsemblMetazoa"/>
        </authorList>
    </citation>
    <scope>IDENTIFICATION</scope>
</reference>
<dbReference type="PROSITE" id="PS50089">
    <property type="entry name" value="ZF_RING_2"/>
    <property type="match status" value="1"/>
</dbReference>
<dbReference type="GO" id="GO:0008270">
    <property type="term" value="F:zinc ion binding"/>
    <property type="evidence" value="ECO:0007669"/>
    <property type="project" value="UniProtKB-KW"/>
</dbReference>
<evidence type="ECO:0000256" key="4">
    <source>
        <dbReference type="SAM" id="MobiDB-lite"/>
    </source>
</evidence>
<evidence type="ECO:0000259" key="6">
    <source>
        <dbReference type="PROSITE" id="PS50089"/>
    </source>
</evidence>
<dbReference type="SUPFAM" id="SSF57850">
    <property type="entry name" value="RING/U-box"/>
    <property type="match status" value="1"/>
</dbReference>
<dbReference type="PANTHER" id="PTHR15302">
    <property type="entry name" value="E3 UBIQUITIN-PROTEIN LIGASE RNF103"/>
    <property type="match status" value="1"/>
</dbReference>
<protein>
    <submittedName>
        <fullName evidence="7">E3 ubiquitin-protein ligase</fullName>
    </submittedName>
</protein>
<feature type="transmembrane region" description="Helical" evidence="5">
    <location>
        <begin position="5"/>
        <end position="23"/>
    </location>
</feature>
<feature type="domain" description="RING-type" evidence="6">
    <location>
        <begin position="483"/>
        <end position="525"/>
    </location>
</feature>
<dbReference type="Proteomes" id="UP000070412">
    <property type="component" value="Unassembled WGS sequence"/>
</dbReference>
<evidence type="ECO:0000256" key="1">
    <source>
        <dbReference type="ARBA" id="ARBA00022771"/>
    </source>
</evidence>
<dbReference type="Pfam" id="PF13639">
    <property type="entry name" value="zf-RING_2"/>
    <property type="match status" value="1"/>
</dbReference>
<proteinExistence type="predicted"/>
<accession>A0A834RGP7</accession>
<dbReference type="GO" id="GO:0005783">
    <property type="term" value="C:endoplasmic reticulum"/>
    <property type="evidence" value="ECO:0007669"/>
    <property type="project" value="TreeGrafter"/>
</dbReference>
<keyword evidence="9" id="KW-1185">Reference proteome</keyword>
<dbReference type="AlphaFoldDB" id="A0A834RGP7"/>
<keyword evidence="5" id="KW-1133">Transmembrane helix</keyword>
<feature type="transmembrane region" description="Helical" evidence="5">
    <location>
        <begin position="183"/>
        <end position="200"/>
    </location>
</feature>
<evidence type="ECO:0000313" key="9">
    <source>
        <dbReference type="Proteomes" id="UP000070412"/>
    </source>
</evidence>
<feature type="compositionally biased region" description="Acidic residues" evidence="4">
    <location>
        <begin position="356"/>
        <end position="365"/>
    </location>
</feature>
<dbReference type="InterPro" id="IPR001841">
    <property type="entry name" value="Znf_RING"/>
</dbReference>
<keyword evidence="1 3" id="KW-0479">Metal-binding</keyword>